<keyword evidence="1" id="KW-0472">Membrane</keyword>
<sequence>MSRSYFYRPAPTCYCCCCCCYCYCCCCCCCSHQTLLWMVFGKRALLLGGVWVLVLVGSVHRITLY</sequence>
<dbReference type="AlphaFoldDB" id="A0A1E4RSG2"/>
<keyword evidence="1" id="KW-1133">Transmembrane helix</keyword>
<keyword evidence="1" id="KW-0812">Transmembrane</keyword>
<dbReference type="GeneID" id="30997439"/>
<proteinExistence type="predicted"/>
<dbReference type="EMBL" id="KV454538">
    <property type="protein sequence ID" value="ODV70220.1"/>
    <property type="molecule type" value="Genomic_DNA"/>
</dbReference>
<accession>A0A1E4RSG2</accession>
<organism evidence="2 3">
    <name type="scientific">Hyphopichia burtonii NRRL Y-1933</name>
    <dbReference type="NCBI Taxonomy" id="984485"/>
    <lineage>
        <taxon>Eukaryota</taxon>
        <taxon>Fungi</taxon>
        <taxon>Dikarya</taxon>
        <taxon>Ascomycota</taxon>
        <taxon>Saccharomycotina</taxon>
        <taxon>Pichiomycetes</taxon>
        <taxon>Debaryomycetaceae</taxon>
        <taxon>Hyphopichia</taxon>
    </lineage>
</organism>
<evidence type="ECO:0000313" key="2">
    <source>
        <dbReference type="EMBL" id="ODV70220.1"/>
    </source>
</evidence>
<evidence type="ECO:0000313" key="3">
    <source>
        <dbReference type="Proteomes" id="UP000095085"/>
    </source>
</evidence>
<keyword evidence="3" id="KW-1185">Reference proteome</keyword>
<dbReference type="Proteomes" id="UP000095085">
    <property type="component" value="Unassembled WGS sequence"/>
</dbReference>
<reference evidence="3" key="1">
    <citation type="submission" date="2016-05" db="EMBL/GenBank/DDBJ databases">
        <title>Comparative genomics of biotechnologically important yeasts.</title>
        <authorList>
            <consortium name="DOE Joint Genome Institute"/>
            <person name="Riley R."/>
            <person name="Haridas S."/>
            <person name="Wolfe K.H."/>
            <person name="Lopes M.R."/>
            <person name="Hittinger C.T."/>
            <person name="Goker M."/>
            <person name="Salamov A."/>
            <person name="Wisecaver J."/>
            <person name="Long T.M."/>
            <person name="Aerts A.L."/>
            <person name="Barry K."/>
            <person name="Choi C."/>
            <person name="Clum A."/>
            <person name="Coughlan A.Y."/>
            <person name="Deshpande S."/>
            <person name="Douglass A.P."/>
            <person name="Hanson S.J."/>
            <person name="Klenk H.-P."/>
            <person name="Labutti K."/>
            <person name="Lapidus A."/>
            <person name="Lindquist E."/>
            <person name="Lipzen A."/>
            <person name="Meier-Kolthoff J.P."/>
            <person name="Ohm R.A."/>
            <person name="Otillar R.P."/>
            <person name="Pangilinan J."/>
            <person name="Peng Y."/>
            <person name="Rokas A."/>
            <person name="Rosa C.A."/>
            <person name="Scheuner C."/>
            <person name="Sibirny A.A."/>
            <person name="Slot J.C."/>
            <person name="Stielow J.B."/>
            <person name="Sun H."/>
            <person name="Kurtzman C.P."/>
            <person name="Blackwell M."/>
            <person name="Grigoriev I.V."/>
            <person name="Jeffries T.W."/>
        </authorList>
    </citation>
    <scope>NUCLEOTIDE SEQUENCE [LARGE SCALE GENOMIC DNA]</scope>
    <source>
        <strain evidence="3">NRRL Y-1933</strain>
    </source>
</reference>
<evidence type="ECO:0000256" key="1">
    <source>
        <dbReference type="SAM" id="Phobius"/>
    </source>
</evidence>
<protein>
    <submittedName>
        <fullName evidence="2">Uncharacterized protein</fullName>
    </submittedName>
</protein>
<feature type="transmembrane region" description="Helical" evidence="1">
    <location>
        <begin position="44"/>
        <end position="63"/>
    </location>
</feature>
<name>A0A1E4RSG2_9ASCO</name>
<dbReference type="RefSeq" id="XP_020079287.1">
    <property type="nucleotide sequence ID" value="XM_020222890.1"/>
</dbReference>
<gene>
    <name evidence="2" type="ORF">HYPBUDRAFT_179759</name>
</gene>